<feature type="region of interest" description="Disordered" evidence="1">
    <location>
        <begin position="1"/>
        <end position="40"/>
    </location>
</feature>
<gene>
    <name evidence="2" type="ORF">TRV_04520</name>
</gene>
<organism evidence="2 3">
    <name type="scientific">Trichophyton verrucosum (strain HKI 0517)</name>
    <dbReference type="NCBI Taxonomy" id="663202"/>
    <lineage>
        <taxon>Eukaryota</taxon>
        <taxon>Fungi</taxon>
        <taxon>Dikarya</taxon>
        <taxon>Ascomycota</taxon>
        <taxon>Pezizomycotina</taxon>
        <taxon>Eurotiomycetes</taxon>
        <taxon>Eurotiomycetidae</taxon>
        <taxon>Onygenales</taxon>
        <taxon>Arthrodermataceae</taxon>
        <taxon>Trichophyton</taxon>
    </lineage>
</organism>
<dbReference type="Proteomes" id="UP000008383">
    <property type="component" value="Unassembled WGS sequence"/>
</dbReference>
<dbReference type="EMBL" id="ACYE01000227">
    <property type="protein sequence ID" value="EFE40747.1"/>
    <property type="molecule type" value="Genomic_DNA"/>
</dbReference>
<comment type="caution">
    <text evidence="2">The sequence shown here is derived from an EMBL/GenBank/DDBJ whole genome shotgun (WGS) entry which is preliminary data.</text>
</comment>
<reference evidence="3" key="1">
    <citation type="journal article" date="2011" name="Genome Biol.">
        <title>Comparative and functional genomics provide insights into the pathogenicity of dermatophytic fungi.</title>
        <authorList>
            <person name="Burmester A."/>
            <person name="Shelest E."/>
            <person name="Gloeckner G."/>
            <person name="Heddergott C."/>
            <person name="Schindler S."/>
            <person name="Staib P."/>
            <person name="Heidel A."/>
            <person name="Felder M."/>
            <person name="Petzold A."/>
            <person name="Szafranski K."/>
            <person name="Feuermann M."/>
            <person name="Pedruzzi I."/>
            <person name="Priebe S."/>
            <person name="Groth M."/>
            <person name="Winkler R."/>
            <person name="Li W."/>
            <person name="Kniemeyer O."/>
            <person name="Schroeckh V."/>
            <person name="Hertweck C."/>
            <person name="Hube B."/>
            <person name="White T.C."/>
            <person name="Platzer M."/>
            <person name="Guthke R."/>
            <person name="Heitman J."/>
            <person name="Woestemeyer J."/>
            <person name="Zipfel P.F."/>
            <person name="Monod M."/>
            <person name="Brakhage A.A."/>
        </authorList>
    </citation>
    <scope>NUCLEOTIDE SEQUENCE [LARGE SCALE GENOMIC DNA]</scope>
    <source>
        <strain evidence="3">HKI 0517</strain>
    </source>
</reference>
<dbReference type="HOGENOM" id="CLU_2811871_0_0_1"/>
<feature type="compositionally biased region" description="Basic residues" evidence="1">
    <location>
        <begin position="11"/>
        <end position="27"/>
    </location>
</feature>
<dbReference type="RefSeq" id="XP_003021365.1">
    <property type="nucleotide sequence ID" value="XM_003021319.1"/>
</dbReference>
<dbReference type="KEGG" id="tve:TRV_04520"/>
<accession>D4DBM0</accession>
<proteinExistence type="predicted"/>
<sequence length="73" mass="8589">MADDGGEEGRKKLKQEKKKKKKKKRERNRTSRNPGRRQASRGIITLCFPLCFCWPQPQPPFSRHPNQLVMIIN</sequence>
<dbReference type="AlphaFoldDB" id="D4DBM0"/>
<dbReference type="GeneID" id="9578245"/>
<name>D4DBM0_TRIVH</name>
<evidence type="ECO:0000256" key="1">
    <source>
        <dbReference type="SAM" id="MobiDB-lite"/>
    </source>
</evidence>
<evidence type="ECO:0000313" key="2">
    <source>
        <dbReference type="EMBL" id="EFE40747.1"/>
    </source>
</evidence>
<evidence type="ECO:0000313" key="3">
    <source>
        <dbReference type="Proteomes" id="UP000008383"/>
    </source>
</evidence>
<protein>
    <submittedName>
        <fullName evidence="2">Uncharacterized protein</fullName>
    </submittedName>
</protein>
<keyword evidence="3" id="KW-1185">Reference proteome</keyword>